<sequence length="726" mass="80622">MRLQPANEGQLLIGVVVGLSCPRRCGVVRGCRRDEVGHTAQCRSGERECQVFNWPNLAGLHLQPGLPNHDSHACRLRRHHGPEAVCPSASSQQAHLIHLGAGVVLGCRCRTCDEHVPSQEPLVHFPVGFPGSQTPSSIINTSWHHSNIATHLHSMGYFVGITSTGFVGTDELSAVTSFQPCHIFGDQMLIGTGIRAGFYLLYIAAILAVLFGVDKQFRLWHGAWGILALSLFLSMFLNVVDYNLIIIDYAILIQLVLWYPVYFVFTVLFRQALVVDGRRGAKTDTEYRERLQRCRQSAVTELDVARARAYSDVLKAFALHAAAEEADADHDAAQEALVHAVQHYVSHWHEQIEVPAEDGSQLGNNTDGGAVTTVYNTELIEEIAAAPTRADIDKLRDLYVAALVHSHHSVAEARAAEHEVALIASEELVIKRRARRPKNAFRHFLLTTSYKDQLTAAIGLLIWSMYMFGTAALNWPLLRNGNKQGGACDNVPTVYFVLASKKPFADAGFATFLRVWTVGVCIVAVITTAVALFILFVSFFGPAALGLRQKERKRKGKKSVESGQGEYVYDVRSSPGYSCKARGRHTQEILSCIHQTQSRTIRHRYQSRTTSPIQFTLWNIPWAVLLAVLLLVTIVCAELTINRQGPNNNMPLDFARPPLRETSEILGFLIGLYSLVLTLLSVIGAFVAAILRKRRRGNQHDERHIHYYRREKGGQAGRSEQPALVD</sequence>
<keyword evidence="4" id="KW-1185">Reference proteome</keyword>
<feature type="region of interest" description="Disordered" evidence="1">
    <location>
        <begin position="702"/>
        <end position="726"/>
    </location>
</feature>
<evidence type="ECO:0000313" key="4">
    <source>
        <dbReference type="Proteomes" id="UP001323405"/>
    </source>
</evidence>
<organism evidence="3 4">
    <name type="scientific">Podospora pseudocomata</name>
    <dbReference type="NCBI Taxonomy" id="2093779"/>
    <lineage>
        <taxon>Eukaryota</taxon>
        <taxon>Fungi</taxon>
        <taxon>Dikarya</taxon>
        <taxon>Ascomycota</taxon>
        <taxon>Pezizomycotina</taxon>
        <taxon>Sordariomycetes</taxon>
        <taxon>Sordariomycetidae</taxon>
        <taxon>Sordariales</taxon>
        <taxon>Podosporaceae</taxon>
        <taxon>Podospora</taxon>
    </lineage>
</organism>
<protein>
    <submittedName>
        <fullName evidence="3">Uncharacterized protein</fullName>
    </submittedName>
</protein>
<accession>A0ABR0GI11</accession>
<comment type="caution">
    <text evidence="3">The sequence shown here is derived from an EMBL/GenBank/DDBJ whole genome shotgun (WGS) entry which is preliminary data.</text>
</comment>
<keyword evidence="2" id="KW-1133">Transmembrane helix</keyword>
<feature type="compositionally biased region" description="Basic and acidic residues" evidence="1">
    <location>
        <begin position="702"/>
        <end position="713"/>
    </location>
</feature>
<dbReference type="PROSITE" id="PS51257">
    <property type="entry name" value="PROKAR_LIPOPROTEIN"/>
    <property type="match status" value="1"/>
</dbReference>
<keyword evidence="2" id="KW-0812">Transmembrane</keyword>
<feature type="transmembrane region" description="Helical" evidence="2">
    <location>
        <begin position="196"/>
        <end position="213"/>
    </location>
</feature>
<dbReference type="Proteomes" id="UP001323405">
    <property type="component" value="Unassembled WGS sequence"/>
</dbReference>
<proteinExistence type="predicted"/>
<evidence type="ECO:0000256" key="1">
    <source>
        <dbReference type="SAM" id="MobiDB-lite"/>
    </source>
</evidence>
<keyword evidence="2" id="KW-0472">Membrane</keyword>
<feature type="transmembrane region" description="Helical" evidence="2">
    <location>
        <begin position="246"/>
        <end position="269"/>
    </location>
</feature>
<dbReference type="EMBL" id="JAFFHA010000005">
    <property type="protein sequence ID" value="KAK4655396.1"/>
    <property type="molecule type" value="Genomic_DNA"/>
</dbReference>
<feature type="transmembrane region" description="Helical" evidence="2">
    <location>
        <begin position="516"/>
        <end position="547"/>
    </location>
</feature>
<reference evidence="3 4" key="1">
    <citation type="journal article" date="2023" name="bioRxiv">
        <title>High-quality genome assemblies of four members of thePodospora anserinaspecies complex.</title>
        <authorList>
            <person name="Ament-Velasquez S.L."/>
            <person name="Vogan A.A."/>
            <person name="Wallerman O."/>
            <person name="Hartmann F."/>
            <person name="Gautier V."/>
            <person name="Silar P."/>
            <person name="Giraud T."/>
            <person name="Johannesson H."/>
        </authorList>
    </citation>
    <scope>NUCLEOTIDE SEQUENCE [LARGE SCALE GENOMIC DNA]</scope>
    <source>
        <strain evidence="3 4">CBS 415.72m</strain>
    </source>
</reference>
<feature type="transmembrane region" description="Helical" evidence="2">
    <location>
        <begin position="665"/>
        <end position="691"/>
    </location>
</feature>
<evidence type="ECO:0000313" key="3">
    <source>
        <dbReference type="EMBL" id="KAK4655396.1"/>
    </source>
</evidence>
<dbReference type="GeneID" id="87908412"/>
<dbReference type="RefSeq" id="XP_062744371.1">
    <property type="nucleotide sequence ID" value="XM_062888505.1"/>
</dbReference>
<gene>
    <name evidence="3" type="ORF">QC762_302120</name>
</gene>
<feature type="transmembrane region" description="Helical" evidence="2">
    <location>
        <begin position="617"/>
        <end position="641"/>
    </location>
</feature>
<feature type="transmembrane region" description="Helical" evidence="2">
    <location>
        <begin position="454"/>
        <end position="475"/>
    </location>
</feature>
<evidence type="ECO:0000256" key="2">
    <source>
        <dbReference type="SAM" id="Phobius"/>
    </source>
</evidence>
<name>A0ABR0GI11_9PEZI</name>
<feature type="transmembrane region" description="Helical" evidence="2">
    <location>
        <begin position="220"/>
        <end position="240"/>
    </location>
</feature>